<keyword evidence="2" id="KW-1185">Reference proteome</keyword>
<proteinExistence type="predicted"/>
<evidence type="ECO:0000313" key="2">
    <source>
        <dbReference type="Proteomes" id="UP000323300"/>
    </source>
</evidence>
<dbReference type="AlphaFoldDB" id="A0A1I4FSP0"/>
<dbReference type="EMBL" id="FOSL01000056">
    <property type="protein sequence ID" value="SFL20429.1"/>
    <property type="molecule type" value="Genomic_DNA"/>
</dbReference>
<dbReference type="RefSeq" id="WP_210249733.1">
    <property type="nucleotide sequence ID" value="NZ_BSPE01000073.1"/>
</dbReference>
<name>A0A1I4FSP0_9HYPH</name>
<reference evidence="1 2" key="1">
    <citation type="submission" date="2016-10" db="EMBL/GenBank/DDBJ databases">
        <authorList>
            <person name="Varghese N."/>
            <person name="Submissions S."/>
        </authorList>
    </citation>
    <scope>NUCLEOTIDE SEQUENCE [LARGE SCALE GENOMIC DNA]</scope>
    <source>
        <strain evidence="1 2">DSM 21822</strain>
    </source>
</reference>
<gene>
    <name evidence="1" type="ORF">SAMN04488498_15613</name>
</gene>
<dbReference type="Proteomes" id="UP000323300">
    <property type="component" value="Unassembled WGS sequence"/>
</dbReference>
<organism evidence="1 2">
    <name type="scientific">Neomesorhizobium albiziae</name>
    <dbReference type="NCBI Taxonomy" id="335020"/>
    <lineage>
        <taxon>Bacteria</taxon>
        <taxon>Pseudomonadati</taxon>
        <taxon>Pseudomonadota</taxon>
        <taxon>Alphaproteobacteria</taxon>
        <taxon>Hyphomicrobiales</taxon>
        <taxon>Phyllobacteriaceae</taxon>
        <taxon>Neomesorhizobium</taxon>
    </lineage>
</organism>
<evidence type="ECO:0000313" key="1">
    <source>
        <dbReference type="EMBL" id="SFL20429.1"/>
    </source>
</evidence>
<accession>A0A1I4FSP0</accession>
<sequence>MSKSDRERITELEAVLTSQQYSPVVVGNYCAYARGFLDHLARCHRFKRSM</sequence>
<protein>
    <submittedName>
        <fullName evidence="1">Uncharacterized protein</fullName>
    </submittedName>
</protein>